<name>A0A1W2BT69_9FIRM</name>
<sequence>MVLEVRLFATLRNYFPDKPGGVLSMEAAEGSTIDELIARLPLNPDEIKIIMVNGVQAQPGQALKSGDRVGLFPPVGGG</sequence>
<reference evidence="1 2" key="1">
    <citation type="submission" date="2017-04" db="EMBL/GenBank/DDBJ databases">
        <authorList>
            <person name="Afonso C.L."/>
            <person name="Miller P.J."/>
            <person name="Scott M.A."/>
            <person name="Spackman E."/>
            <person name="Goraichik I."/>
            <person name="Dimitrov K.M."/>
            <person name="Suarez D.L."/>
            <person name="Swayne D.E."/>
        </authorList>
    </citation>
    <scope>NUCLEOTIDE SEQUENCE [LARGE SCALE GENOMIC DNA]</scope>
    <source>
        <strain evidence="1 2">DSM 5090</strain>
    </source>
</reference>
<dbReference type="STRING" id="112901.SAMN04488500_108144"/>
<gene>
    <name evidence="1" type="ORF">SAMN04488500_108144</name>
</gene>
<dbReference type="InterPro" id="IPR012675">
    <property type="entry name" value="Beta-grasp_dom_sf"/>
</dbReference>
<dbReference type="Proteomes" id="UP000192738">
    <property type="component" value="Unassembled WGS sequence"/>
</dbReference>
<dbReference type="SUPFAM" id="SSF54285">
    <property type="entry name" value="MoaD/ThiS"/>
    <property type="match status" value="1"/>
</dbReference>
<dbReference type="Gene3D" id="3.10.20.30">
    <property type="match status" value="1"/>
</dbReference>
<accession>A0A1W2BT69</accession>
<evidence type="ECO:0000313" key="1">
    <source>
        <dbReference type="EMBL" id="SMC76195.1"/>
    </source>
</evidence>
<dbReference type="AlphaFoldDB" id="A0A1W2BT69"/>
<protein>
    <submittedName>
        <fullName evidence="1">ThiS family protein</fullName>
    </submittedName>
</protein>
<dbReference type="Pfam" id="PF02597">
    <property type="entry name" value="ThiS"/>
    <property type="match status" value="1"/>
</dbReference>
<dbReference type="InterPro" id="IPR016155">
    <property type="entry name" value="Mopterin_synth/thiamin_S_b"/>
</dbReference>
<organism evidence="1 2">
    <name type="scientific">Sporomusa malonica</name>
    <dbReference type="NCBI Taxonomy" id="112901"/>
    <lineage>
        <taxon>Bacteria</taxon>
        <taxon>Bacillati</taxon>
        <taxon>Bacillota</taxon>
        <taxon>Negativicutes</taxon>
        <taxon>Selenomonadales</taxon>
        <taxon>Sporomusaceae</taxon>
        <taxon>Sporomusa</taxon>
    </lineage>
</organism>
<evidence type="ECO:0000313" key="2">
    <source>
        <dbReference type="Proteomes" id="UP000192738"/>
    </source>
</evidence>
<keyword evidence="2" id="KW-1185">Reference proteome</keyword>
<dbReference type="CDD" id="cd17040">
    <property type="entry name" value="Ubl_MoaD_like"/>
    <property type="match status" value="1"/>
</dbReference>
<proteinExistence type="predicted"/>
<dbReference type="InterPro" id="IPR003749">
    <property type="entry name" value="ThiS/MoaD-like"/>
</dbReference>
<dbReference type="RefSeq" id="WP_084575841.1">
    <property type="nucleotide sequence ID" value="NZ_CP155572.1"/>
</dbReference>
<dbReference type="EMBL" id="FWXI01000008">
    <property type="protein sequence ID" value="SMC76195.1"/>
    <property type="molecule type" value="Genomic_DNA"/>
</dbReference>
<dbReference type="OrthoDB" id="9801945at2"/>